<dbReference type="EMBL" id="JAPFRD010000011">
    <property type="protein sequence ID" value="MCW8109535.1"/>
    <property type="molecule type" value="Genomic_DNA"/>
</dbReference>
<feature type="domain" description="PBP" evidence="2">
    <location>
        <begin position="11"/>
        <end position="314"/>
    </location>
</feature>
<evidence type="ECO:0000259" key="2">
    <source>
        <dbReference type="Pfam" id="PF12849"/>
    </source>
</evidence>
<proteinExistence type="predicted"/>
<name>A0ABT3PA09_9ALTE</name>
<dbReference type="SUPFAM" id="SSF53850">
    <property type="entry name" value="Periplasmic binding protein-like II"/>
    <property type="match status" value="1"/>
</dbReference>
<evidence type="ECO:0000313" key="4">
    <source>
        <dbReference type="Proteomes" id="UP001142810"/>
    </source>
</evidence>
<dbReference type="PANTHER" id="PTHR30570:SF1">
    <property type="entry name" value="PHOSPHATE-BINDING PROTEIN PSTS"/>
    <property type="match status" value="1"/>
</dbReference>
<keyword evidence="4" id="KW-1185">Reference proteome</keyword>
<keyword evidence="1" id="KW-0732">Signal</keyword>
<dbReference type="InterPro" id="IPR024370">
    <property type="entry name" value="PBP_domain"/>
</dbReference>
<evidence type="ECO:0000256" key="1">
    <source>
        <dbReference type="ARBA" id="ARBA00022729"/>
    </source>
</evidence>
<evidence type="ECO:0000313" key="3">
    <source>
        <dbReference type="EMBL" id="MCW8109535.1"/>
    </source>
</evidence>
<organism evidence="3 4">
    <name type="scientific">Alteromonas aquimaris</name>
    <dbReference type="NCBI Taxonomy" id="2998417"/>
    <lineage>
        <taxon>Bacteria</taxon>
        <taxon>Pseudomonadati</taxon>
        <taxon>Pseudomonadota</taxon>
        <taxon>Gammaproteobacteria</taxon>
        <taxon>Alteromonadales</taxon>
        <taxon>Alteromonadaceae</taxon>
        <taxon>Alteromonas/Salinimonas group</taxon>
        <taxon>Alteromonas</taxon>
    </lineage>
</organism>
<reference evidence="3" key="1">
    <citation type="submission" date="2022-11" db="EMBL/GenBank/DDBJ databases">
        <title>Alteromonas sp. nov., isolated from sea water of the Qingdao.</title>
        <authorList>
            <person name="Wang Q."/>
        </authorList>
    </citation>
    <scope>NUCLEOTIDE SEQUENCE</scope>
    <source>
        <strain evidence="3">ASW11-7</strain>
    </source>
</reference>
<dbReference type="Gene3D" id="3.40.190.10">
    <property type="entry name" value="Periplasmic binding protein-like II"/>
    <property type="match status" value="2"/>
</dbReference>
<dbReference type="PANTHER" id="PTHR30570">
    <property type="entry name" value="PERIPLASMIC PHOSPHATE BINDING COMPONENT OF PHOSPHATE ABC TRANSPORTER"/>
    <property type="match status" value="1"/>
</dbReference>
<comment type="caution">
    <text evidence="3">The sequence shown here is derived from an EMBL/GenBank/DDBJ whole genome shotgun (WGS) entry which is preliminary data.</text>
</comment>
<accession>A0ABT3PA09</accession>
<dbReference type="CDD" id="cd13654">
    <property type="entry name" value="PBP2_phosphate_like_2"/>
    <property type="match status" value="1"/>
</dbReference>
<dbReference type="InterPro" id="IPR050811">
    <property type="entry name" value="Phosphate_ABC_transporter"/>
</dbReference>
<dbReference type="Proteomes" id="UP001142810">
    <property type="component" value="Unassembled WGS sequence"/>
</dbReference>
<sequence>MLAATSAIGMQAHAQSRDYINIVGSSTVYPFSTVVAERFGKSTQFKTPKVEATGSGGGIKLFCQGIGVQFPDITNASRAIKSSEVDMCKENGVKGIVEVLIGYDGIVIGNSANAKQLDLSRKDLFLALAKEVPDPKGGETLIENPYKMWSEVNPSLPKRKIEVLGPPPTSGTRDAFVELVMEEGCKEIDWIANIEKQSKAESDATKSKQLKNKFKGICHTVREDGAFVEAGENDNLIVQKLNANPNALGIFGFSFLDQNIDQIQGSAIDGQAPTFESIADGAYPVSRPLYFYVKKAHVGMIPGIREYLAEFTSKKTAGEEGYLTDKGMIPLSEDKLDAVREKVESLTTL</sequence>
<dbReference type="Pfam" id="PF12849">
    <property type="entry name" value="PBP_like_2"/>
    <property type="match status" value="1"/>
</dbReference>
<protein>
    <submittedName>
        <fullName evidence="3">PstS family phosphate ABC transporter substrate-binding protein</fullName>
    </submittedName>
</protein>
<gene>
    <name evidence="3" type="ORF">OPS25_13575</name>
</gene>